<proteinExistence type="predicted"/>
<evidence type="ECO:0000313" key="1">
    <source>
        <dbReference type="EMBL" id="KAK9138844.1"/>
    </source>
</evidence>
<keyword evidence="2" id="KW-1185">Reference proteome</keyword>
<reference evidence="1 2" key="1">
    <citation type="submission" date="2024-01" db="EMBL/GenBank/DDBJ databases">
        <title>Genome assemblies of Stephania.</title>
        <authorList>
            <person name="Yang L."/>
        </authorList>
    </citation>
    <scope>NUCLEOTIDE SEQUENCE [LARGE SCALE GENOMIC DNA]</scope>
    <source>
        <strain evidence="1">QJT</strain>
        <tissue evidence="1">Leaf</tissue>
    </source>
</reference>
<accession>A0AAP0JS54</accession>
<comment type="caution">
    <text evidence="1">The sequence shown here is derived from an EMBL/GenBank/DDBJ whole genome shotgun (WGS) entry which is preliminary data.</text>
</comment>
<gene>
    <name evidence="1" type="ORF">Sjap_009438</name>
</gene>
<evidence type="ECO:0000313" key="2">
    <source>
        <dbReference type="Proteomes" id="UP001417504"/>
    </source>
</evidence>
<dbReference type="EMBL" id="JBBNAE010000003">
    <property type="protein sequence ID" value="KAK9138844.1"/>
    <property type="molecule type" value="Genomic_DNA"/>
</dbReference>
<dbReference type="AlphaFoldDB" id="A0AAP0JS54"/>
<organism evidence="1 2">
    <name type="scientific">Stephania japonica</name>
    <dbReference type="NCBI Taxonomy" id="461633"/>
    <lineage>
        <taxon>Eukaryota</taxon>
        <taxon>Viridiplantae</taxon>
        <taxon>Streptophyta</taxon>
        <taxon>Embryophyta</taxon>
        <taxon>Tracheophyta</taxon>
        <taxon>Spermatophyta</taxon>
        <taxon>Magnoliopsida</taxon>
        <taxon>Ranunculales</taxon>
        <taxon>Menispermaceae</taxon>
        <taxon>Menispermoideae</taxon>
        <taxon>Cissampelideae</taxon>
        <taxon>Stephania</taxon>
    </lineage>
</organism>
<sequence length="50" mass="5893">MEVRSQIHCQHLKNRGERSQTLHQYLENGGGWDKFDCHHKTFVALHKCST</sequence>
<protein>
    <submittedName>
        <fullName evidence="1">Uncharacterized protein</fullName>
    </submittedName>
</protein>
<name>A0AAP0JS54_9MAGN</name>
<dbReference type="Proteomes" id="UP001417504">
    <property type="component" value="Unassembled WGS sequence"/>
</dbReference>